<proteinExistence type="inferred from homology"/>
<protein>
    <submittedName>
        <fullName evidence="4">DUF775 domain protein</fullName>
    </submittedName>
</protein>
<evidence type="ECO:0000313" key="4">
    <source>
        <dbReference type="EMBL" id="KAF2755380.1"/>
    </source>
</evidence>
<dbReference type="InterPro" id="IPR031318">
    <property type="entry name" value="OPI10"/>
</dbReference>
<dbReference type="GO" id="GO:0005829">
    <property type="term" value="C:cytosol"/>
    <property type="evidence" value="ECO:0007669"/>
    <property type="project" value="TreeGrafter"/>
</dbReference>
<evidence type="ECO:0000259" key="3">
    <source>
        <dbReference type="Pfam" id="PF21057"/>
    </source>
</evidence>
<name>A0A6A6W0C4_9PEZI</name>
<feature type="domain" description="Hikeshi-like N-terminal" evidence="2">
    <location>
        <begin position="5"/>
        <end position="138"/>
    </location>
</feature>
<dbReference type="Pfam" id="PF21057">
    <property type="entry name" value="Hikeshi-like_C"/>
    <property type="match status" value="1"/>
</dbReference>
<accession>A0A6A6W0C4</accession>
<dbReference type="OrthoDB" id="10248398at2759"/>
<evidence type="ECO:0000313" key="5">
    <source>
        <dbReference type="Proteomes" id="UP000799437"/>
    </source>
</evidence>
<evidence type="ECO:0000259" key="2">
    <source>
        <dbReference type="Pfam" id="PF05603"/>
    </source>
</evidence>
<dbReference type="Pfam" id="PF05603">
    <property type="entry name" value="Hikeshi-like_N"/>
    <property type="match status" value="1"/>
</dbReference>
<dbReference type="InterPro" id="IPR048364">
    <property type="entry name" value="Hikeshi-like_C"/>
</dbReference>
<reference evidence="4" key="1">
    <citation type="journal article" date="2020" name="Stud. Mycol.">
        <title>101 Dothideomycetes genomes: a test case for predicting lifestyles and emergence of pathogens.</title>
        <authorList>
            <person name="Haridas S."/>
            <person name="Albert R."/>
            <person name="Binder M."/>
            <person name="Bloem J."/>
            <person name="Labutti K."/>
            <person name="Salamov A."/>
            <person name="Andreopoulos B."/>
            <person name="Baker S."/>
            <person name="Barry K."/>
            <person name="Bills G."/>
            <person name="Bluhm B."/>
            <person name="Cannon C."/>
            <person name="Castanera R."/>
            <person name="Culley D."/>
            <person name="Daum C."/>
            <person name="Ezra D."/>
            <person name="Gonzalez J."/>
            <person name="Henrissat B."/>
            <person name="Kuo A."/>
            <person name="Liang C."/>
            <person name="Lipzen A."/>
            <person name="Lutzoni F."/>
            <person name="Magnuson J."/>
            <person name="Mondo S."/>
            <person name="Nolan M."/>
            <person name="Ohm R."/>
            <person name="Pangilinan J."/>
            <person name="Park H.-J."/>
            <person name="Ramirez L."/>
            <person name="Alfaro M."/>
            <person name="Sun H."/>
            <person name="Tritt A."/>
            <person name="Yoshinaga Y."/>
            <person name="Zwiers L.-H."/>
            <person name="Turgeon B."/>
            <person name="Goodwin S."/>
            <person name="Spatafora J."/>
            <person name="Crous P."/>
            <person name="Grigoriev I."/>
        </authorList>
    </citation>
    <scope>NUCLEOTIDE SEQUENCE</scope>
    <source>
        <strain evidence="4">CBS 121739</strain>
    </source>
</reference>
<dbReference type="PANTHER" id="PTHR12925:SF0">
    <property type="entry name" value="PROTEIN HIKESHI"/>
    <property type="match status" value="1"/>
</dbReference>
<keyword evidence="5" id="KW-1185">Reference proteome</keyword>
<sequence>MFGVIISSRPVITDLQQITPTQIAFTIPAAPTFSHLVVFLLPGQQLPPDSGAAVYLQLPNQSEFKFLGAIANDKPSAIFKVNPKAIGIDGVAMGNGGADDAMTDDATAPFIPTEGNVTLGISLEPVAQIQRSIVNLKSGNMGNPSTSTDLVLARPTANIPVSTKVLAQRIIANAYNFLASFSGNVGPGGMEVVPLKSFQDWWKKFERKVDMDPSFLERGDQA</sequence>
<dbReference type="PANTHER" id="PTHR12925">
    <property type="entry name" value="HIKESHI FAMILY MEMBER"/>
    <property type="match status" value="1"/>
</dbReference>
<dbReference type="GO" id="GO:0061608">
    <property type="term" value="F:nuclear import signal receptor activity"/>
    <property type="evidence" value="ECO:0007669"/>
    <property type="project" value="TreeGrafter"/>
</dbReference>
<evidence type="ECO:0000256" key="1">
    <source>
        <dbReference type="ARBA" id="ARBA00006623"/>
    </source>
</evidence>
<comment type="similarity">
    <text evidence="1">Belongs to the OPI10 family.</text>
</comment>
<dbReference type="AlphaFoldDB" id="A0A6A6W0C4"/>
<gene>
    <name evidence="4" type="ORF">EJ05DRAFT_99774</name>
</gene>
<dbReference type="EMBL" id="ML996577">
    <property type="protein sequence ID" value="KAF2755380.1"/>
    <property type="molecule type" value="Genomic_DNA"/>
</dbReference>
<dbReference type="RefSeq" id="XP_033597831.1">
    <property type="nucleotide sequence ID" value="XM_033750140.1"/>
</dbReference>
<dbReference type="GO" id="GO:0006606">
    <property type="term" value="P:protein import into nucleus"/>
    <property type="evidence" value="ECO:0007669"/>
    <property type="project" value="TreeGrafter"/>
</dbReference>
<dbReference type="GeneID" id="54491194"/>
<dbReference type="GO" id="GO:0005634">
    <property type="term" value="C:nucleus"/>
    <property type="evidence" value="ECO:0007669"/>
    <property type="project" value="TreeGrafter"/>
</dbReference>
<dbReference type="Proteomes" id="UP000799437">
    <property type="component" value="Unassembled WGS sequence"/>
</dbReference>
<organism evidence="4 5">
    <name type="scientific">Pseudovirgaria hyperparasitica</name>
    <dbReference type="NCBI Taxonomy" id="470096"/>
    <lineage>
        <taxon>Eukaryota</taxon>
        <taxon>Fungi</taxon>
        <taxon>Dikarya</taxon>
        <taxon>Ascomycota</taxon>
        <taxon>Pezizomycotina</taxon>
        <taxon>Dothideomycetes</taxon>
        <taxon>Dothideomycetes incertae sedis</taxon>
        <taxon>Acrospermales</taxon>
        <taxon>Acrospermaceae</taxon>
        <taxon>Pseudovirgaria</taxon>
    </lineage>
</organism>
<feature type="domain" description="Hikeshi-like C-terminal" evidence="3">
    <location>
        <begin position="162"/>
        <end position="218"/>
    </location>
</feature>
<dbReference type="InterPro" id="IPR008493">
    <property type="entry name" value="Hikeshi-like_N"/>
</dbReference>